<dbReference type="AlphaFoldDB" id="A0AAD7G183"/>
<reference evidence="2" key="1">
    <citation type="submission" date="2023-03" db="EMBL/GenBank/DDBJ databases">
        <title>Massive genome expansion in bonnet fungi (Mycena s.s.) driven by repeated elements and novel gene families across ecological guilds.</title>
        <authorList>
            <consortium name="Lawrence Berkeley National Laboratory"/>
            <person name="Harder C.B."/>
            <person name="Miyauchi S."/>
            <person name="Viragh M."/>
            <person name="Kuo A."/>
            <person name="Thoen E."/>
            <person name="Andreopoulos B."/>
            <person name="Lu D."/>
            <person name="Skrede I."/>
            <person name="Drula E."/>
            <person name="Henrissat B."/>
            <person name="Morin E."/>
            <person name="Kohler A."/>
            <person name="Barry K."/>
            <person name="LaButti K."/>
            <person name="Morin E."/>
            <person name="Salamov A."/>
            <person name="Lipzen A."/>
            <person name="Mereny Z."/>
            <person name="Hegedus B."/>
            <person name="Baldrian P."/>
            <person name="Stursova M."/>
            <person name="Weitz H."/>
            <person name="Taylor A."/>
            <person name="Grigoriev I.V."/>
            <person name="Nagy L.G."/>
            <person name="Martin F."/>
            <person name="Kauserud H."/>
        </authorList>
    </citation>
    <scope>NUCLEOTIDE SEQUENCE</scope>
    <source>
        <strain evidence="2">CBHHK067</strain>
    </source>
</reference>
<accession>A0AAD7G183</accession>
<evidence type="ECO:0000313" key="3">
    <source>
        <dbReference type="Proteomes" id="UP001221757"/>
    </source>
</evidence>
<feature type="region of interest" description="Disordered" evidence="1">
    <location>
        <begin position="40"/>
        <end position="65"/>
    </location>
</feature>
<protein>
    <submittedName>
        <fullName evidence="2">Uncharacterized protein</fullName>
    </submittedName>
</protein>
<keyword evidence="3" id="KW-1185">Reference proteome</keyword>
<comment type="caution">
    <text evidence="2">The sequence shown here is derived from an EMBL/GenBank/DDBJ whole genome shotgun (WGS) entry which is preliminary data.</text>
</comment>
<sequence>GELEHRRVKRFYARTNKNRALRQMTQLERRENYLMRTSDRARAKVSKAGKTVATPNPQGHKHKLKNKSKAYIPFAESEALPYTTPDQHHHISPSRNFTFHLSSWLGEHRGDPAIQVN</sequence>
<feature type="non-terminal residue" evidence="2">
    <location>
        <position position="117"/>
    </location>
</feature>
<feature type="non-terminal residue" evidence="2">
    <location>
        <position position="1"/>
    </location>
</feature>
<proteinExistence type="predicted"/>
<evidence type="ECO:0000256" key="1">
    <source>
        <dbReference type="SAM" id="MobiDB-lite"/>
    </source>
</evidence>
<organism evidence="2 3">
    <name type="scientific">Mycena rosella</name>
    <name type="common">Pink bonnet</name>
    <name type="synonym">Agaricus rosellus</name>
    <dbReference type="NCBI Taxonomy" id="1033263"/>
    <lineage>
        <taxon>Eukaryota</taxon>
        <taxon>Fungi</taxon>
        <taxon>Dikarya</taxon>
        <taxon>Basidiomycota</taxon>
        <taxon>Agaricomycotina</taxon>
        <taxon>Agaricomycetes</taxon>
        <taxon>Agaricomycetidae</taxon>
        <taxon>Agaricales</taxon>
        <taxon>Marasmiineae</taxon>
        <taxon>Mycenaceae</taxon>
        <taxon>Mycena</taxon>
    </lineage>
</organism>
<gene>
    <name evidence="2" type="ORF">B0H17DRAFT_843305</name>
</gene>
<dbReference type="EMBL" id="JARKIE010000293">
    <property type="protein sequence ID" value="KAJ7657065.1"/>
    <property type="molecule type" value="Genomic_DNA"/>
</dbReference>
<evidence type="ECO:0000313" key="2">
    <source>
        <dbReference type="EMBL" id="KAJ7657065.1"/>
    </source>
</evidence>
<dbReference type="Proteomes" id="UP001221757">
    <property type="component" value="Unassembled WGS sequence"/>
</dbReference>
<name>A0AAD7G183_MYCRO</name>